<dbReference type="PROSITE" id="PS50005">
    <property type="entry name" value="TPR"/>
    <property type="match status" value="1"/>
</dbReference>
<sequence>MFALHVEYNLNVLFKYRFIIYDLFKQLNSSAPAIVYRGQAMLVKNSIYFKEGSRFTTNTFLLATVNKQTALTNAKQTEERHHHNLQQIVFIIHLDNQRDNNLYTYITNTEYVLISTGIHFIVNSVERQKQENNWVINITSYEIDEENNDNDPILNDTIYKGSKFNQMAATYLHSQGMFERLIQFYQLILIEKPINEKYIHYDLADVYYKVGKYLNALEQYQLALRFCITTNDYVLTYTYLGRVYTRLEDFDQANYYLKKALNLFKQRDAVADGLSALTMGKMFDFLGVLNFKQNPTDFLTTFESKSSEQLVGSSVVDLMNDDLSGVQMVMEDDLVNCPQKD</sequence>
<dbReference type="AlphaFoldDB" id="A0A813QBX5"/>
<proteinExistence type="predicted"/>
<dbReference type="EMBL" id="CAJOBC010000157">
    <property type="protein sequence ID" value="CAF3546784.1"/>
    <property type="molecule type" value="Genomic_DNA"/>
</dbReference>
<evidence type="ECO:0000313" key="2">
    <source>
        <dbReference type="EMBL" id="CAF0765478.1"/>
    </source>
</evidence>
<dbReference type="Pfam" id="PF13424">
    <property type="entry name" value="TPR_12"/>
    <property type="match status" value="1"/>
</dbReference>
<reference evidence="2" key="1">
    <citation type="submission" date="2021-02" db="EMBL/GenBank/DDBJ databases">
        <authorList>
            <person name="Nowell W R."/>
        </authorList>
    </citation>
    <scope>NUCLEOTIDE SEQUENCE</scope>
</reference>
<comment type="caution">
    <text evidence="2">The sequence shown here is derived from an EMBL/GenBank/DDBJ whole genome shotgun (WGS) entry which is preliminary data.</text>
</comment>
<gene>
    <name evidence="2" type="ORF">GPM918_LOCUS1624</name>
    <name evidence="3" type="ORF">SRO942_LOCUS1624</name>
</gene>
<keyword evidence="1" id="KW-0802">TPR repeat</keyword>
<feature type="repeat" description="TPR" evidence="1">
    <location>
        <begin position="234"/>
        <end position="267"/>
    </location>
</feature>
<dbReference type="InterPro" id="IPR019734">
    <property type="entry name" value="TPR_rpt"/>
</dbReference>
<name>A0A813QBX5_9BILA</name>
<evidence type="ECO:0000313" key="4">
    <source>
        <dbReference type="Proteomes" id="UP000663829"/>
    </source>
</evidence>
<evidence type="ECO:0008006" key="5">
    <source>
        <dbReference type="Google" id="ProtNLM"/>
    </source>
</evidence>
<keyword evidence="4" id="KW-1185">Reference proteome</keyword>
<dbReference type="Proteomes" id="UP000663829">
    <property type="component" value="Unassembled WGS sequence"/>
</dbReference>
<dbReference type="InterPro" id="IPR011990">
    <property type="entry name" value="TPR-like_helical_dom_sf"/>
</dbReference>
<dbReference type="EMBL" id="CAJNOQ010000157">
    <property type="protein sequence ID" value="CAF0765478.1"/>
    <property type="molecule type" value="Genomic_DNA"/>
</dbReference>
<organism evidence="2 4">
    <name type="scientific">Didymodactylos carnosus</name>
    <dbReference type="NCBI Taxonomy" id="1234261"/>
    <lineage>
        <taxon>Eukaryota</taxon>
        <taxon>Metazoa</taxon>
        <taxon>Spiralia</taxon>
        <taxon>Gnathifera</taxon>
        <taxon>Rotifera</taxon>
        <taxon>Eurotatoria</taxon>
        <taxon>Bdelloidea</taxon>
        <taxon>Philodinida</taxon>
        <taxon>Philodinidae</taxon>
        <taxon>Didymodactylos</taxon>
    </lineage>
</organism>
<dbReference type="Proteomes" id="UP000681722">
    <property type="component" value="Unassembled WGS sequence"/>
</dbReference>
<dbReference type="SUPFAM" id="SSF48452">
    <property type="entry name" value="TPR-like"/>
    <property type="match status" value="1"/>
</dbReference>
<evidence type="ECO:0000256" key="1">
    <source>
        <dbReference type="PROSITE-ProRule" id="PRU00339"/>
    </source>
</evidence>
<accession>A0A813QBX5</accession>
<protein>
    <recommendedName>
        <fullName evidence="5">Tetratricopeptide repeat protein</fullName>
    </recommendedName>
</protein>
<dbReference type="Gene3D" id="1.25.40.10">
    <property type="entry name" value="Tetratricopeptide repeat domain"/>
    <property type="match status" value="1"/>
</dbReference>
<evidence type="ECO:0000313" key="3">
    <source>
        <dbReference type="EMBL" id="CAF3546784.1"/>
    </source>
</evidence>
<dbReference type="SMART" id="SM00028">
    <property type="entry name" value="TPR"/>
    <property type="match status" value="2"/>
</dbReference>